<dbReference type="Proteomes" id="UP000657918">
    <property type="component" value="Unassembled WGS sequence"/>
</dbReference>
<name>A0A835JVM6_9ROSI</name>
<evidence type="ECO:0000313" key="2">
    <source>
        <dbReference type="Proteomes" id="UP000657918"/>
    </source>
</evidence>
<keyword evidence="2" id="KW-1185">Reference proteome</keyword>
<comment type="caution">
    <text evidence="1">The sequence shown here is derived from an EMBL/GenBank/DDBJ whole genome shotgun (WGS) entry which is preliminary data.</text>
</comment>
<evidence type="ECO:0000313" key="1">
    <source>
        <dbReference type="EMBL" id="KAF9674155.1"/>
    </source>
</evidence>
<sequence length="162" mass="18280">MAGDSFRELFNQDNQIMEEFPISESMVLLFYTVPGPWKALGVDIFHRRKLACEMPGHIKKNPPRRIALERHTYIKGGSRTFFLGSRGFCSPLGAGFEAGALAAPLLDLAAGFLTGSVGWVPTGFIALSDDILLWYPVKELAQTLSTLILYWRYRRRRLKTND</sequence>
<proteinExistence type="predicted"/>
<dbReference type="EMBL" id="JADGMS010000010">
    <property type="protein sequence ID" value="KAF9674155.1"/>
    <property type="molecule type" value="Genomic_DNA"/>
</dbReference>
<dbReference type="AlphaFoldDB" id="A0A835JVM6"/>
<reference evidence="1 2" key="1">
    <citation type="submission" date="2020-10" db="EMBL/GenBank/DDBJ databases">
        <title>Plant Genome Project.</title>
        <authorList>
            <person name="Zhang R.-G."/>
        </authorList>
    </citation>
    <scope>NUCLEOTIDE SEQUENCE [LARGE SCALE GENOMIC DNA]</scope>
    <source>
        <strain evidence="1">FAFU-HL-1</strain>
        <tissue evidence="1">Leaf</tissue>
    </source>
</reference>
<accession>A0A835JVM6</accession>
<gene>
    <name evidence="1" type="ORF">SADUNF_Sadunf10G0098200</name>
</gene>
<protein>
    <submittedName>
        <fullName evidence="1">Uncharacterized protein</fullName>
    </submittedName>
</protein>
<organism evidence="1 2">
    <name type="scientific">Salix dunnii</name>
    <dbReference type="NCBI Taxonomy" id="1413687"/>
    <lineage>
        <taxon>Eukaryota</taxon>
        <taxon>Viridiplantae</taxon>
        <taxon>Streptophyta</taxon>
        <taxon>Embryophyta</taxon>
        <taxon>Tracheophyta</taxon>
        <taxon>Spermatophyta</taxon>
        <taxon>Magnoliopsida</taxon>
        <taxon>eudicotyledons</taxon>
        <taxon>Gunneridae</taxon>
        <taxon>Pentapetalae</taxon>
        <taxon>rosids</taxon>
        <taxon>fabids</taxon>
        <taxon>Malpighiales</taxon>
        <taxon>Salicaceae</taxon>
        <taxon>Saliceae</taxon>
        <taxon>Salix</taxon>
    </lineage>
</organism>